<keyword evidence="2" id="KW-0645">Protease</keyword>
<feature type="chain" id="PRO_5018590591" evidence="8">
    <location>
        <begin position="18"/>
        <end position="350"/>
    </location>
</feature>
<dbReference type="PROSITE" id="PS00640">
    <property type="entry name" value="THIOL_PROTEASE_ASN"/>
    <property type="match status" value="1"/>
</dbReference>
<dbReference type="Pfam" id="PF00112">
    <property type="entry name" value="Peptidase_C1"/>
    <property type="match status" value="1"/>
</dbReference>
<dbReference type="GO" id="GO:0006508">
    <property type="term" value="P:proteolysis"/>
    <property type="evidence" value="ECO:0007669"/>
    <property type="project" value="UniProtKB-KW"/>
</dbReference>
<dbReference type="PANTHER" id="PTHR12411">
    <property type="entry name" value="CYSTEINE PROTEASE FAMILY C1-RELATED"/>
    <property type="match status" value="1"/>
</dbReference>
<evidence type="ECO:0000256" key="4">
    <source>
        <dbReference type="ARBA" id="ARBA00022801"/>
    </source>
</evidence>
<evidence type="ECO:0000256" key="8">
    <source>
        <dbReference type="SAM" id="SignalP"/>
    </source>
</evidence>
<dbReference type="InterPro" id="IPR013128">
    <property type="entry name" value="Peptidase_C1A"/>
</dbReference>
<reference evidence="10" key="1">
    <citation type="journal article" date="2005" name="Comp. Biochem. Physiol. B, Biochem. Mol. Biol.">
        <title>Molecular cloning and characterization of Cathepsin B from a scuticociliate, Uronema marinum.</title>
        <authorList>
            <person name="Lim S.U."/>
            <person name="Seo J.S."/>
            <person name="Kim M.S."/>
            <person name="Ahn S.J."/>
            <person name="Jeong H.D."/>
            <person name="Kim K.H."/>
            <person name="Park N.G."/>
            <person name="Kim J.K."/>
            <person name="Chung J.K."/>
            <person name="Lee H.H."/>
        </authorList>
    </citation>
    <scope>NUCLEOTIDE SEQUENCE</scope>
</reference>
<dbReference type="Gene3D" id="3.90.70.10">
    <property type="entry name" value="Cysteine proteinases"/>
    <property type="match status" value="1"/>
</dbReference>
<keyword evidence="5" id="KW-0788">Thiol protease</keyword>
<dbReference type="SMR" id="Q6SSE0"/>
<keyword evidence="7" id="KW-1015">Disulfide bond</keyword>
<organism evidence="10">
    <name type="scientific">Uronema marinum</name>
    <name type="common">Marine ciliate</name>
    <dbReference type="NCBI Taxonomy" id="35107"/>
    <lineage>
        <taxon>Eukaryota</taxon>
        <taxon>Sar</taxon>
        <taxon>Alveolata</taxon>
        <taxon>Ciliophora</taxon>
        <taxon>Intramacronucleata</taxon>
        <taxon>Oligohymenophorea</taxon>
        <taxon>Scuticociliatia</taxon>
        <taxon>Philasterida</taxon>
        <taxon>Uronematidae</taxon>
        <taxon>Uronema</taxon>
    </lineage>
</organism>
<evidence type="ECO:0000256" key="2">
    <source>
        <dbReference type="ARBA" id="ARBA00022670"/>
    </source>
</evidence>
<dbReference type="InterPro" id="IPR038765">
    <property type="entry name" value="Papain-like_cys_pep_sf"/>
</dbReference>
<dbReference type="InterPro" id="IPR000668">
    <property type="entry name" value="Peptidase_C1A_C"/>
</dbReference>
<evidence type="ECO:0000256" key="6">
    <source>
        <dbReference type="ARBA" id="ARBA00023145"/>
    </source>
</evidence>
<evidence type="ECO:0000256" key="5">
    <source>
        <dbReference type="ARBA" id="ARBA00022807"/>
    </source>
</evidence>
<evidence type="ECO:0000256" key="1">
    <source>
        <dbReference type="ARBA" id="ARBA00008455"/>
    </source>
</evidence>
<keyword evidence="4" id="KW-0378">Hydrolase</keyword>
<proteinExistence type="evidence at transcript level"/>
<dbReference type="AlphaFoldDB" id="Q6SSE0"/>
<keyword evidence="6" id="KW-0865">Zymogen</keyword>
<dbReference type="InterPro" id="IPR000169">
    <property type="entry name" value="Pept_cys_AS"/>
</dbReference>
<dbReference type="SUPFAM" id="SSF54001">
    <property type="entry name" value="Cysteine proteinases"/>
    <property type="match status" value="1"/>
</dbReference>
<evidence type="ECO:0000256" key="3">
    <source>
        <dbReference type="ARBA" id="ARBA00022729"/>
    </source>
</evidence>
<feature type="signal peptide" evidence="8">
    <location>
        <begin position="1"/>
        <end position="17"/>
    </location>
</feature>
<dbReference type="EMBL" id="AY450954">
    <property type="protein sequence ID" value="AAR19103.1"/>
    <property type="molecule type" value="mRNA"/>
</dbReference>
<dbReference type="GO" id="GO:0008234">
    <property type="term" value="F:cysteine-type peptidase activity"/>
    <property type="evidence" value="ECO:0007669"/>
    <property type="project" value="UniProtKB-KW"/>
</dbReference>
<dbReference type="BRENDA" id="3.4.22.1">
    <property type="organism ID" value="8665"/>
</dbReference>
<evidence type="ECO:0000259" key="9">
    <source>
        <dbReference type="SMART" id="SM00645"/>
    </source>
</evidence>
<keyword evidence="3 8" id="KW-0732">Signal</keyword>
<evidence type="ECO:0000256" key="7">
    <source>
        <dbReference type="ARBA" id="ARBA00023157"/>
    </source>
</evidence>
<dbReference type="FunFam" id="3.90.70.10:FF:000031">
    <property type="entry name" value="Cathepsin B"/>
    <property type="match status" value="1"/>
</dbReference>
<dbReference type="PROSITE" id="PS00139">
    <property type="entry name" value="THIOL_PROTEASE_CYS"/>
    <property type="match status" value="1"/>
</dbReference>
<name>Q6SSE0_UROMR</name>
<dbReference type="CDD" id="cd02620">
    <property type="entry name" value="Peptidase_C1A_CathepsinB"/>
    <property type="match status" value="1"/>
</dbReference>
<dbReference type="PRINTS" id="PR00705">
    <property type="entry name" value="PAPAIN"/>
</dbReference>
<dbReference type="InterPro" id="IPR025660">
    <property type="entry name" value="Pept_his_AS"/>
</dbReference>
<accession>Q6SSE0</accession>
<protein>
    <submittedName>
        <fullName evidence="10">Cathepsin B</fullName>
    </submittedName>
</protein>
<evidence type="ECO:0000313" key="10">
    <source>
        <dbReference type="EMBL" id="AAR19103.1"/>
    </source>
</evidence>
<comment type="similarity">
    <text evidence="1">Belongs to the peptidase C1 family.</text>
</comment>
<dbReference type="PROSITE" id="PS00639">
    <property type="entry name" value="THIOL_PROTEASE_HIS"/>
    <property type="match status" value="1"/>
</dbReference>
<dbReference type="SMART" id="SM00645">
    <property type="entry name" value="Pept_C1"/>
    <property type="match status" value="1"/>
</dbReference>
<sequence>MYKQILLIALIVASVQAFDFKLFTSEIMEEVNNYNTGSTWKAGYNKRFEGMSFDQIQAMMGTIATPVHMIPDERYTPFETIQNLSLPESFDLREAYPKCESLQQVRDQSNCGSCWAFGTVEAISDRICIASGQKDQTRISSENLLSCCRGTFACGMGCNGGYTAGAWNYYVKTGLVSGNLYTDDNQNSKTECQPYSFPPCSHHVQGEYQACTDLPQFNTPKCYTECNSQYTQNSYEQDLHKGVSSYSVPKSEEQIKAEIYQYGSTTASFNVYSDFLTYSSGVYQNTSGSYMGGHAIKMLGWGVENGTPYWLCANSWNSSWGENGFFKILRGSNECGIESGMVAGFVPGQQ</sequence>
<feature type="domain" description="Peptidase C1A papain C-terminal" evidence="9">
    <location>
        <begin position="86"/>
        <end position="345"/>
    </location>
</feature>
<dbReference type="InterPro" id="IPR025661">
    <property type="entry name" value="Pept_asp_AS"/>
</dbReference>